<dbReference type="Pfam" id="PF02002">
    <property type="entry name" value="TFIIE_alpha"/>
    <property type="match status" value="1"/>
</dbReference>
<dbReference type="PANTHER" id="PTHR13097">
    <property type="entry name" value="TRANSCRIPTION INITIATION FACTOR IIE, ALPHA SUBUNIT"/>
    <property type="match status" value="1"/>
</dbReference>
<keyword evidence="7" id="KW-0648">Protein biosynthesis</keyword>
<dbReference type="GO" id="GO:0003743">
    <property type="term" value="F:translation initiation factor activity"/>
    <property type="evidence" value="ECO:0007669"/>
    <property type="project" value="UniProtKB-KW"/>
</dbReference>
<organism evidence="7 8">
    <name type="scientific">Candidatus Nitrososphaera evergladensis SR1</name>
    <dbReference type="NCBI Taxonomy" id="1459636"/>
    <lineage>
        <taxon>Archaea</taxon>
        <taxon>Nitrososphaerota</taxon>
        <taxon>Nitrososphaeria</taxon>
        <taxon>Nitrososphaerales</taxon>
        <taxon>Nitrososphaeraceae</taxon>
        <taxon>Nitrososphaera</taxon>
    </lineage>
</organism>
<dbReference type="eggNOG" id="arCOG04270">
    <property type="taxonomic scope" value="Archaea"/>
</dbReference>
<gene>
    <name evidence="4" type="primary">tfe</name>
    <name evidence="7" type="ORF">NTE_00095</name>
</gene>
<evidence type="ECO:0000256" key="2">
    <source>
        <dbReference type="ARBA" id="ARBA00023125"/>
    </source>
</evidence>
<dbReference type="GO" id="GO:0006367">
    <property type="term" value="P:transcription initiation at RNA polymerase II promoter"/>
    <property type="evidence" value="ECO:0007669"/>
    <property type="project" value="InterPro"/>
</dbReference>
<dbReference type="InterPro" id="IPR016481">
    <property type="entry name" value="TF_E_archaea"/>
</dbReference>
<keyword evidence="7" id="KW-0396">Initiation factor</keyword>
<evidence type="ECO:0000313" key="8">
    <source>
        <dbReference type="Proteomes" id="UP000028194"/>
    </source>
</evidence>
<keyword evidence="3 4" id="KW-0804">Transcription</keyword>
<feature type="compositionally biased region" description="Low complexity" evidence="5">
    <location>
        <begin position="213"/>
        <end position="236"/>
    </location>
</feature>
<keyword evidence="8" id="KW-1185">Reference proteome</keyword>
<evidence type="ECO:0000256" key="4">
    <source>
        <dbReference type="HAMAP-Rule" id="MF_01909"/>
    </source>
</evidence>
<comment type="domain">
    <text evidence="4">The winged helix domain is involved in binding to DNA in the preinitiation complex.</text>
</comment>
<feature type="region of interest" description="Disordered" evidence="5">
    <location>
        <begin position="180"/>
        <end position="242"/>
    </location>
</feature>
<feature type="compositionally biased region" description="Acidic residues" evidence="5">
    <location>
        <begin position="188"/>
        <end position="200"/>
    </location>
</feature>
<accession>A0A075MRZ7</accession>
<dbReference type="HOGENOM" id="CLU_100097_0_0_2"/>
<dbReference type="AlphaFoldDB" id="A0A075MRZ7"/>
<dbReference type="InterPro" id="IPR024550">
    <property type="entry name" value="TFIIEa/SarR/Rpc3_HTH_dom"/>
</dbReference>
<feature type="domain" description="HTH TFE/IIEalpha-type" evidence="6">
    <location>
        <begin position="1"/>
        <end position="89"/>
    </location>
</feature>
<proteinExistence type="inferred from homology"/>
<dbReference type="KEGG" id="nev:NTE_00095"/>
<evidence type="ECO:0000313" key="7">
    <source>
        <dbReference type="EMBL" id="AIF82179.1"/>
    </source>
</evidence>
<dbReference type="InterPro" id="IPR002853">
    <property type="entry name" value="TFIIE_asu"/>
</dbReference>
<dbReference type="PROSITE" id="PS51344">
    <property type="entry name" value="HTH_TFE_IIE"/>
    <property type="match status" value="1"/>
</dbReference>
<evidence type="ECO:0000259" key="6">
    <source>
        <dbReference type="PROSITE" id="PS51344"/>
    </source>
</evidence>
<dbReference type="InterPro" id="IPR017919">
    <property type="entry name" value="TFIIE/TFIIEa_HTH"/>
</dbReference>
<comment type="subunit">
    <text evidence="4">Monomer. Interaction with RNA polymerase subunits RpoF and RpoE is necessary for Tfe stimulatory transcription activity. Able to interact with Tbp and RNA polymerase in the absence of DNA promoter. Interacts both with the preinitiation and elongation complexes.</text>
</comment>
<name>A0A075MRZ7_9ARCH</name>
<dbReference type="GO" id="GO:0003677">
    <property type="term" value="F:DNA binding"/>
    <property type="evidence" value="ECO:0007669"/>
    <property type="project" value="UniProtKB-KW"/>
</dbReference>
<dbReference type="InterPro" id="IPR036388">
    <property type="entry name" value="WH-like_DNA-bd_sf"/>
</dbReference>
<comment type="function">
    <text evidence="4">Transcription factor that plays a role in the activation of archaeal genes transcribed by RNA polymerase. Facilitates transcription initiation by enhancing TATA-box recognition by TATA-box-binding protein (Tbp), and transcription factor B (Tfb) and RNA polymerase recruitment. Not absolutely required for transcription in vitro, but particularly important in cases where Tbp or Tfb function is not optimal. It dynamically alters the nucleic acid-binding properties of RNA polymerases by stabilizing the initiation complex and destabilizing elongation complexes. Seems to translocate with the RNA polymerase following initiation and acts by binding to the non template strand of the transcription bubble in elongation complexes.</text>
</comment>
<dbReference type="InterPro" id="IPR039997">
    <property type="entry name" value="TFE"/>
</dbReference>
<reference evidence="7 8" key="1">
    <citation type="journal article" date="2014" name="PLoS ONE">
        <title>Genome Sequence of Candidatus Nitrososphaera evergladensis from Group I.1b Enriched from Everglades Soil Reveals Novel Genomic Features of the Ammonia-Oxidizing Archaea.</title>
        <authorList>
            <person name="Zhalnina K.V."/>
            <person name="Dias R."/>
            <person name="Leonard M.T."/>
            <person name="Dorr de Quadros P."/>
            <person name="Camargo F.A."/>
            <person name="Drew J.C."/>
            <person name="Farmerie W.G."/>
            <person name="Daroub S.H."/>
            <person name="Triplett E.W."/>
        </authorList>
    </citation>
    <scope>NUCLEOTIDE SEQUENCE [LARGE SCALE GENOMIC DNA]</scope>
    <source>
        <strain evidence="7 8">SR1</strain>
    </source>
</reference>
<dbReference type="HAMAP" id="MF_01909">
    <property type="entry name" value="TFE_arch"/>
    <property type="match status" value="1"/>
</dbReference>
<dbReference type="SUPFAM" id="SSF46785">
    <property type="entry name" value="Winged helix' DNA-binding domain"/>
    <property type="match status" value="1"/>
</dbReference>
<dbReference type="STRING" id="1459636.NTE_00095"/>
<dbReference type="SMART" id="SM00531">
    <property type="entry name" value="TFIIE"/>
    <property type="match status" value="1"/>
</dbReference>
<dbReference type="Gene3D" id="1.10.10.10">
    <property type="entry name" value="Winged helix-like DNA-binding domain superfamily/Winged helix DNA-binding domain"/>
    <property type="match status" value="1"/>
</dbReference>
<dbReference type="EMBL" id="CP007174">
    <property type="protein sequence ID" value="AIF82179.1"/>
    <property type="molecule type" value="Genomic_DNA"/>
</dbReference>
<keyword evidence="2 4" id="KW-0238">DNA-binding</keyword>
<comment type="similarity">
    <text evidence="4">Belongs to the TFE family.</text>
</comment>
<protein>
    <recommendedName>
        <fullName evidence="4">Transcription factor E</fullName>
        <shortName evidence="4">TFE</shortName>
    </recommendedName>
    <alternativeName>
        <fullName evidence="4">TFIIE subunit alpha homolog</fullName>
    </alternativeName>
    <alternativeName>
        <fullName evidence="4">Transcription initiation factor TFIIE</fullName>
    </alternativeName>
</protein>
<evidence type="ECO:0000256" key="3">
    <source>
        <dbReference type="ARBA" id="ARBA00023163"/>
    </source>
</evidence>
<dbReference type="InterPro" id="IPR036390">
    <property type="entry name" value="WH_DNA-bd_sf"/>
</dbReference>
<dbReference type="GO" id="GO:0006355">
    <property type="term" value="P:regulation of DNA-templated transcription"/>
    <property type="evidence" value="ECO:0007669"/>
    <property type="project" value="InterPro"/>
</dbReference>
<evidence type="ECO:0000256" key="1">
    <source>
        <dbReference type="ARBA" id="ARBA00023015"/>
    </source>
</evidence>
<dbReference type="PANTHER" id="PTHR13097:SF7">
    <property type="entry name" value="GENERAL TRANSCRIPTION FACTOR IIE SUBUNIT 1"/>
    <property type="match status" value="1"/>
</dbReference>
<evidence type="ECO:0000256" key="5">
    <source>
        <dbReference type="SAM" id="MobiDB-lite"/>
    </source>
</evidence>
<keyword evidence="1 4" id="KW-0805">Transcription regulation</keyword>
<dbReference type="Proteomes" id="UP000028194">
    <property type="component" value="Chromosome"/>
</dbReference>
<sequence>MHAMDYEDSFVKIAGLIGGEEYVKVSRALLNTEDVTDEEIASATGLKINIVRKVLYDLFGKALITGIRVKDEKKGWFVYRWRAKQDHVDNFIENQKKKILDRLHKRLEHEDSTEFYHCGNHDCPRVKFDTAVELFFKCPNCKGPLNMVDNSKVKEALRYKIDQITTDIINSKANAAANKEAAEAAAAAEEEEEEGEEEEAGEKAAKGKKSSKKPSSSSSKAKAPANSSKKAAAAAPKPKKKK</sequence>